<feature type="region of interest" description="Disordered" evidence="4">
    <location>
        <begin position="693"/>
        <end position="756"/>
    </location>
</feature>
<dbReference type="AlphaFoldDB" id="A0A8T9BI77"/>
<evidence type="ECO:0000259" key="5">
    <source>
        <dbReference type="PROSITE" id="PS51294"/>
    </source>
</evidence>
<dbReference type="EMBL" id="QGMF01000209">
    <property type="protein sequence ID" value="TVY17942.1"/>
    <property type="molecule type" value="Genomic_DNA"/>
</dbReference>
<dbReference type="FunFam" id="1.10.10.60:FF:000137">
    <property type="entry name" value="MYB DNA binding protein"/>
    <property type="match status" value="1"/>
</dbReference>
<dbReference type="InterPro" id="IPR009057">
    <property type="entry name" value="Homeodomain-like_sf"/>
</dbReference>
<keyword evidence="7" id="KW-1185">Reference proteome</keyword>
<proteinExistence type="predicted"/>
<keyword evidence="2" id="KW-0539">Nucleus</keyword>
<dbReference type="PANTHER" id="PTHR47807:SF1">
    <property type="entry name" value="PROTEIN TBF1"/>
    <property type="match status" value="1"/>
</dbReference>
<keyword evidence="1 6" id="KW-0238">DNA-binding</keyword>
<dbReference type="InterPro" id="IPR013867">
    <property type="entry name" value="Telomere_rpt-bd_fac_dimer_dom"/>
</dbReference>
<evidence type="ECO:0000313" key="6">
    <source>
        <dbReference type="EMBL" id="TVY17942.1"/>
    </source>
</evidence>
<comment type="caution">
    <text evidence="6">The sequence shown here is derived from an EMBL/GenBank/DDBJ whole genome shotgun (WGS) entry which is preliminary data.</text>
</comment>
<dbReference type="InterPro" id="IPR052833">
    <property type="entry name" value="Telomeric_DNA-bd_trans-reg"/>
</dbReference>
<feature type="compositionally biased region" description="Low complexity" evidence="4">
    <location>
        <begin position="523"/>
        <end position="537"/>
    </location>
</feature>
<reference evidence="6 7" key="1">
    <citation type="submission" date="2018-05" db="EMBL/GenBank/DDBJ databases">
        <title>Whole genome sequencing for identification of molecular markers to develop diagnostic detection tools for the regulated plant pathogen Lachnellula willkommii.</title>
        <authorList>
            <person name="Giroux E."/>
            <person name="Bilodeau G."/>
        </authorList>
    </citation>
    <scope>NUCLEOTIDE SEQUENCE [LARGE SCALE GENOMIC DNA]</scope>
    <source>
        <strain evidence="6 7">CBS 203.66</strain>
    </source>
</reference>
<dbReference type="GO" id="GO:0042803">
    <property type="term" value="F:protein homodimerization activity"/>
    <property type="evidence" value="ECO:0007669"/>
    <property type="project" value="InterPro"/>
</dbReference>
<feature type="compositionally biased region" description="Basic and acidic residues" evidence="4">
    <location>
        <begin position="144"/>
        <end position="167"/>
    </location>
</feature>
<dbReference type="PROSITE" id="PS51294">
    <property type="entry name" value="HTH_MYB"/>
    <property type="match status" value="1"/>
</dbReference>
<evidence type="ECO:0000313" key="7">
    <source>
        <dbReference type="Proteomes" id="UP000469559"/>
    </source>
</evidence>
<feature type="non-terminal residue" evidence="6">
    <location>
        <position position="1"/>
    </location>
</feature>
<dbReference type="GO" id="GO:0003691">
    <property type="term" value="F:double-stranded telomeric DNA binding"/>
    <property type="evidence" value="ECO:0007669"/>
    <property type="project" value="TreeGrafter"/>
</dbReference>
<feature type="non-terminal residue" evidence="6">
    <location>
        <position position="756"/>
    </location>
</feature>
<feature type="region of interest" description="Disordered" evidence="4">
    <location>
        <begin position="133"/>
        <end position="167"/>
    </location>
</feature>
<dbReference type="Pfam" id="PF08558">
    <property type="entry name" value="TRF"/>
    <property type="match status" value="1"/>
</dbReference>
<dbReference type="Gene3D" id="1.10.10.60">
    <property type="entry name" value="Homeodomain-like"/>
    <property type="match status" value="1"/>
</dbReference>
<evidence type="ECO:0000256" key="3">
    <source>
        <dbReference type="ARBA" id="ARBA00023306"/>
    </source>
</evidence>
<evidence type="ECO:0000256" key="1">
    <source>
        <dbReference type="ARBA" id="ARBA00023125"/>
    </source>
</evidence>
<accession>A0A8T9BI77</accession>
<protein>
    <submittedName>
        <fullName evidence="6">Telomeric DNA-binding factor trf1</fullName>
    </submittedName>
</protein>
<dbReference type="GO" id="GO:0010833">
    <property type="term" value="P:telomere maintenance via telomere lengthening"/>
    <property type="evidence" value="ECO:0007669"/>
    <property type="project" value="TreeGrafter"/>
</dbReference>
<dbReference type="InterPro" id="IPR017930">
    <property type="entry name" value="Myb_dom"/>
</dbReference>
<dbReference type="PANTHER" id="PTHR47807">
    <property type="entry name" value="PROTEIN TBF1"/>
    <property type="match status" value="1"/>
</dbReference>
<gene>
    <name evidence="6" type="primary">trf1</name>
    <name evidence="6" type="ORF">LARI1_G004478</name>
</gene>
<dbReference type="Proteomes" id="UP000469559">
    <property type="component" value="Unassembled WGS sequence"/>
</dbReference>
<feature type="domain" description="HTH myb-type" evidence="5">
    <location>
        <begin position="580"/>
        <end position="633"/>
    </location>
</feature>
<dbReference type="SUPFAM" id="SSF46689">
    <property type="entry name" value="Homeodomain-like"/>
    <property type="match status" value="1"/>
</dbReference>
<feature type="compositionally biased region" description="Low complexity" evidence="4">
    <location>
        <begin position="702"/>
        <end position="716"/>
    </location>
</feature>
<evidence type="ECO:0000256" key="4">
    <source>
        <dbReference type="SAM" id="MobiDB-lite"/>
    </source>
</evidence>
<dbReference type="OrthoDB" id="3366990at2759"/>
<feature type="region of interest" description="Disordered" evidence="4">
    <location>
        <begin position="507"/>
        <end position="584"/>
    </location>
</feature>
<name>A0A8T9BI77_9HELO</name>
<evidence type="ECO:0000256" key="2">
    <source>
        <dbReference type="ARBA" id="ARBA00023242"/>
    </source>
</evidence>
<sequence>LRYHKHLTVARDNSIKPQVSLLSPRHGLTPTASRIQIIRYPSEGRQAVDSRIMESCAGYGTPDGYANASGNTGEIENLTMTGLSAELADRPSIDEMRMGAKLNVQPDIQIKYETPSTANLDSATANIDSATLYHSLPPASPKRARSDTHETAEKRQRIEPEASSELKRNHDLDNLLKGVSASVTQQYQPRDPSLLGMQNVRREDAIHTRGFTSDPYLSMRILSLPVLDSLSTQILSTFARGPYLETIRIVTDPESELGQAYAALKSLFDDTKKIYSKRGQGPFLSADDLGIDEPKHRATIRTTNVATFAASIFGAQDIGFWEMNDHFIDIFTPEAEALDTQACKLYLNLKTQMYLSFLMQEEQDRTKEDILEDLFPPALDRILASRRPSAQLTESELNFLNTCKTRREYFMNEPSDVESIQVLSEKFSWDEFLQDLGTHLNVAYGPIVDPYMRRHALTAPASPVRGPTQSSTQDQFSMQIGTAQDITGSKAVQSNLTTRESKIPFDQLQQNGGSRQPYHAPTQNSSSQSQNSSSQSQYNKESIPYHTQSAPTQVLYERARQAAVAKSHPGTTRRPGLPSQRRPWSSEEENTLMAGLDQVKGPHWSQILALYGTDGTINKVLKDRNQVQLKDKARNLKLFFLKSNIEVPYYLKTVTGELKTRAPSQAARKEAEERAKFQGAEAAGIMTLASGMQNQRRESYVSDTPGGPSPGDFSSPREQFHVTESENQDPFQQRTPPPQVAEDEQLRQTLVAATTF</sequence>
<organism evidence="6 7">
    <name type="scientific">Lachnellula arida</name>
    <dbReference type="NCBI Taxonomy" id="1316785"/>
    <lineage>
        <taxon>Eukaryota</taxon>
        <taxon>Fungi</taxon>
        <taxon>Dikarya</taxon>
        <taxon>Ascomycota</taxon>
        <taxon>Pezizomycotina</taxon>
        <taxon>Leotiomycetes</taxon>
        <taxon>Helotiales</taxon>
        <taxon>Lachnaceae</taxon>
        <taxon>Lachnellula</taxon>
    </lineage>
</organism>
<dbReference type="CDD" id="cd11660">
    <property type="entry name" value="SANT_TRF"/>
    <property type="match status" value="1"/>
</dbReference>
<keyword evidence="3" id="KW-0131">Cell cycle</keyword>
<feature type="compositionally biased region" description="Polar residues" evidence="4">
    <location>
        <begin position="747"/>
        <end position="756"/>
    </location>
</feature>